<dbReference type="EMBL" id="CP136422">
    <property type="protein sequence ID" value="WPX75808.1"/>
    <property type="molecule type" value="Genomic_DNA"/>
</dbReference>
<evidence type="ECO:0000259" key="4">
    <source>
        <dbReference type="PROSITE" id="PS51118"/>
    </source>
</evidence>
<protein>
    <submittedName>
        <fullName evidence="5">HTH-type transcriptional regulator YybR</fullName>
    </submittedName>
</protein>
<dbReference type="SUPFAM" id="SSF46785">
    <property type="entry name" value="Winged helix' DNA-binding domain"/>
    <property type="match status" value="1"/>
</dbReference>
<proteinExistence type="predicted"/>
<gene>
    <name evidence="5" type="primary">yybR_2</name>
    <name evidence="5" type="ORF">BLCOC_41740</name>
</gene>
<feature type="domain" description="HTH hxlR-type" evidence="4">
    <location>
        <begin position="6"/>
        <end position="110"/>
    </location>
</feature>
<dbReference type="InterPro" id="IPR036388">
    <property type="entry name" value="WH-like_DNA-bd_sf"/>
</dbReference>
<sequence>MKKDNCYLQEFGYERFERVVEMIGGKWKLRIIYMLALHEVLRYGELKKLLSPITHKMLTTQLKELEKDKLVNRKEYQQIPPKVEYSLTEIGKGLEPLVQEMYQWIIKHNL</sequence>
<keyword evidence="2" id="KW-0238">DNA-binding</keyword>
<evidence type="ECO:0000313" key="5">
    <source>
        <dbReference type="EMBL" id="WPX75808.1"/>
    </source>
</evidence>
<accession>A0ABZ0UFB1</accession>
<keyword evidence="1" id="KW-0805">Transcription regulation</keyword>
<evidence type="ECO:0000256" key="3">
    <source>
        <dbReference type="ARBA" id="ARBA00023163"/>
    </source>
</evidence>
<dbReference type="PANTHER" id="PTHR33204:SF29">
    <property type="entry name" value="TRANSCRIPTIONAL REGULATOR"/>
    <property type="match status" value="1"/>
</dbReference>
<evidence type="ECO:0000313" key="6">
    <source>
        <dbReference type="Proteomes" id="UP001325248"/>
    </source>
</evidence>
<evidence type="ECO:0000256" key="1">
    <source>
        <dbReference type="ARBA" id="ARBA00023015"/>
    </source>
</evidence>
<dbReference type="PROSITE" id="PS51118">
    <property type="entry name" value="HTH_HXLR"/>
    <property type="match status" value="1"/>
</dbReference>
<evidence type="ECO:0000256" key="2">
    <source>
        <dbReference type="ARBA" id="ARBA00023125"/>
    </source>
</evidence>
<name>A0ABZ0UFB1_9FIRM</name>
<keyword evidence="3" id="KW-0804">Transcription</keyword>
<reference evidence="5" key="1">
    <citation type="submission" date="2023-10" db="EMBL/GenBank/DDBJ databases">
        <title>Genome sequence of Blautia coccoides DSM 935.</title>
        <authorList>
            <person name="Boeer T."/>
            <person name="Bengelsdorf F.R."/>
            <person name="Daniel R."/>
            <person name="Poehlein A."/>
        </authorList>
    </citation>
    <scope>NUCLEOTIDE SEQUENCE [LARGE SCALE GENOMIC DNA]</scope>
    <source>
        <strain evidence="5">DSM 935</strain>
    </source>
</reference>
<dbReference type="InterPro" id="IPR002577">
    <property type="entry name" value="HTH_HxlR"/>
</dbReference>
<dbReference type="PANTHER" id="PTHR33204">
    <property type="entry name" value="TRANSCRIPTIONAL REGULATOR, MARR FAMILY"/>
    <property type="match status" value="1"/>
</dbReference>
<dbReference type="Proteomes" id="UP001325248">
    <property type="component" value="Chromosome"/>
</dbReference>
<dbReference type="Gene3D" id="1.10.10.10">
    <property type="entry name" value="Winged helix-like DNA-binding domain superfamily/Winged helix DNA-binding domain"/>
    <property type="match status" value="1"/>
</dbReference>
<keyword evidence="6" id="KW-1185">Reference proteome</keyword>
<dbReference type="InterPro" id="IPR036390">
    <property type="entry name" value="WH_DNA-bd_sf"/>
</dbReference>
<organism evidence="5 6">
    <name type="scientific">Blautia producta</name>
    <dbReference type="NCBI Taxonomy" id="33035"/>
    <lineage>
        <taxon>Bacteria</taxon>
        <taxon>Bacillati</taxon>
        <taxon>Bacillota</taxon>
        <taxon>Clostridia</taxon>
        <taxon>Lachnospirales</taxon>
        <taxon>Lachnospiraceae</taxon>
        <taxon>Blautia</taxon>
    </lineage>
</organism>
<dbReference type="Pfam" id="PF01638">
    <property type="entry name" value="HxlR"/>
    <property type="match status" value="1"/>
</dbReference>